<evidence type="ECO:0000313" key="3">
    <source>
        <dbReference type="Proteomes" id="UP001519460"/>
    </source>
</evidence>
<dbReference type="AlphaFoldDB" id="A0ABD0J7F0"/>
<name>A0ABD0J7F0_9CAEN</name>
<evidence type="ECO:0000256" key="1">
    <source>
        <dbReference type="SAM" id="MobiDB-lite"/>
    </source>
</evidence>
<feature type="region of interest" description="Disordered" evidence="1">
    <location>
        <begin position="36"/>
        <end position="74"/>
    </location>
</feature>
<comment type="caution">
    <text evidence="2">The sequence shown here is derived from an EMBL/GenBank/DDBJ whole genome shotgun (WGS) entry which is preliminary data.</text>
</comment>
<protein>
    <submittedName>
        <fullName evidence="2">Uncharacterized protein</fullName>
    </submittedName>
</protein>
<evidence type="ECO:0000313" key="2">
    <source>
        <dbReference type="EMBL" id="KAK7464577.1"/>
    </source>
</evidence>
<accession>A0ABD0J7F0</accession>
<reference evidence="2 3" key="1">
    <citation type="journal article" date="2023" name="Sci. Data">
        <title>Genome assembly of the Korean intertidal mud-creeper Batillaria attramentaria.</title>
        <authorList>
            <person name="Patra A.K."/>
            <person name="Ho P.T."/>
            <person name="Jun S."/>
            <person name="Lee S.J."/>
            <person name="Kim Y."/>
            <person name="Won Y.J."/>
        </authorList>
    </citation>
    <scope>NUCLEOTIDE SEQUENCE [LARGE SCALE GENOMIC DNA]</scope>
    <source>
        <strain evidence="2">Wonlab-2016</strain>
    </source>
</reference>
<organism evidence="2 3">
    <name type="scientific">Batillaria attramentaria</name>
    <dbReference type="NCBI Taxonomy" id="370345"/>
    <lineage>
        <taxon>Eukaryota</taxon>
        <taxon>Metazoa</taxon>
        <taxon>Spiralia</taxon>
        <taxon>Lophotrochozoa</taxon>
        <taxon>Mollusca</taxon>
        <taxon>Gastropoda</taxon>
        <taxon>Caenogastropoda</taxon>
        <taxon>Sorbeoconcha</taxon>
        <taxon>Cerithioidea</taxon>
        <taxon>Batillariidae</taxon>
        <taxon>Batillaria</taxon>
    </lineage>
</organism>
<proteinExistence type="predicted"/>
<gene>
    <name evidence="2" type="ORF">BaRGS_00037856</name>
</gene>
<sequence length="165" mass="17742">PQIHTSSYILTPHDTCAHVSVKNKTRQGQANEVLLPGKDNQFGANASLPLNPPRPQKLPKKAGEGQRTPEQPPCISCPTQSPCFTCSSDPRTRSNEVIKAESRVPLVLEPADLEARSPSSSNYFISLQTGGGYQVPPPAVLPVILEIYNPTTILARGACAHAHET</sequence>
<dbReference type="Proteomes" id="UP001519460">
    <property type="component" value="Unassembled WGS sequence"/>
</dbReference>
<feature type="non-terminal residue" evidence="2">
    <location>
        <position position="1"/>
    </location>
</feature>
<dbReference type="EMBL" id="JACVVK020000584">
    <property type="protein sequence ID" value="KAK7464577.1"/>
    <property type="molecule type" value="Genomic_DNA"/>
</dbReference>
<keyword evidence="3" id="KW-1185">Reference proteome</keyword>